<evidence type="ECO:0000313" key="1">
    <source>
        <dbReference type="EMBL" id="SHE96732.1"/>
    </source>
</evidence>
<name>A0A1M4XU14_9CLOT</name>
<organism evidence="1 2">
    <name type="scientific">Clostridium fallax</name>
    <dbReference type="NCBI Taxonomy" id="1533"/>
    <lineage>
        <taxon>Bacteria</taxon>
        <taxon>Bacillati</taxon>
        <taxon>Bacillota</taxon>
        <taxon>Clostridia</taxon>
        <taxon>Eubacteriales</taxon>
        <taxon>Clostridiaceae</taxon>
        <taxon>Clostridium</taxon>
    </lineage>
</organism>
<keyword evidence="2" id="KW-1185">Reference proteome</keyword>
<accession>A0A1M4XU14</accession>
<dbReference type="RefSeq" id="WP_072896815.1">
    <property type="nucleotide sequence ID" value="NZ_FQVM01000021.1"/>
</dbReference>
<dbReference type="AlphaFoldDB" id="A0A1M4XU14"/>
<gene>
    <name evidence="1" type="ORF">SAMN05443638_1212</name>
</gene>
<proteinExistence type="predicted"/>
<protein>
    <submittedName>
        <fullName evidence="1">Uncharacterized protein</fullName>
    </submittedName>
</protein>
<dbReference type="EMBL" id="FQVM01000021">
    <property type="protein sequence ID" value="SHE96732.1"/>
    <property type="molecule type" value="Genomic_DNA"/>
</dbReference>
<dbReference type="Proteomes" id="UP000184035">
    <property type="component" value="Unassembled WGS sequence"/>
</dbReference>
<reference evidence="1 2" key="1">
    <citation type="submission" date="2016-11" db="EMBL/GenBank/DDBJ databases">
        <authorList>
            <person name="Jaros S."/>
            <person name="Januszkiewicz K."/>
            <person name="Wedrychowicz H."/>
        </authorList>
    </citation>
    <scope>NUCLEOTIDE SEQUENCE [LARGE SCALE GENOMIC DNA]</scope>
    <source>
        <strain evidence="1 2">DSM 2631</strain>
    </source>
</reference>
<sequence>MLIVLKDNHSNSIAETNLEDGKWWFIGDVGSWKDTLDEAFDYSFPDKSTNENYKTLKDYIEEDMEEVLNAYSERKDEFNFYK</sequence>
<evidence type="ECO:0000313" key="2">
    <source>
        <dbReference type="Proteomes" id="UP000184035"/>
    </source>
</evidence>